<dbReference type="EMBL" id="AFWV01000002">
    <property type="protein sequence ID" value="EGV19953.1"/>
    <property type="molecule type" value="Genomic_DNA"/>
</dbReference>
<dbReference type="PANTHER" id="PTHR30441:SF4">
    <property type="entry name" value="PROTEIN ASMA"/>
    <property type="match status" value="1"/>
</dbReference>
<dbReference type="InterPro" id="IPR052894">
    <property type="entry name" value="AsmA-related"/>
</dbReference>
<accession>F9U6S7</accession>
<proteinExistence type="predicted"/>
<evidence type="ECO:0000313" key="4">
    <source>
        <dbReference type="Proteomes" id="UP000005459"/>
    </source>
</evidence>
<dbReference type="PATRIC" id="fig|768671.3.peg.684"/>
<keyword evidence="4" id="KW-1185">Reference proteome</keyword>
<organism evidence="3 4">
    <name type="scientific">Thiocapsa marina 5811</name>
    <dbReference type="NCBI Taxonomy" id="768671"/>
    <lineage>
        <taxon>Bacteria</taxon>
        <taxon>Pseudomonadati</taxon>
        <taxon>Pseudomonadota</taxon>
        <taxon>Gammaproteobacteria</taxon>
        <taxon>Chromatiales</taxon>
        <taxon>Chromatiaceae</taxon>
        <taxon>Thiocapsa</taxon>
    </lineage>
</organism>
<dbReference type="Pfam" id="PF05170">
    <property type="entry name" value="AsmA"/>
    <property type="match status" value="2"/>
</dbReference>
<feature type="domain" description="AsmA" evidence="2">
    <location>
        <begin position="351"/>
        <end position="550"/>
    </location>
</feature>
<dbReference type="Proteomes" id="UP000005459">
    <property type="component" value="Unassembled WGS sequence"/>
</dbReference>
<reference evidence="3 4" key="1">
    <citation type="submission" date="2011-06" db="EMBL/GenBank/DDBJ databases">
        <title>The draft genome of Thiocapsa marina 5811.</title>
        <authorList>
            <consortium name="US DOE Joint Genome Institute (JGI-PGF)"/>
            <person name="Lucas S."/>
            <person name="Han J."/>
            <person name="Cheng J.-F."/>
            <person name="Goodwin L."/>
            <person name="Pitluck S."/>
            <person name="Peters L."/>
            <person name="Land M.L."/>
            <person name="Hauser L."/>
            <person name="Vogl K."/>
            <person name="Liu Z."/>
            <person name="Imhoff J."/>
            <person name="Thiel V."/>
            <person name="Frigaard N.-U."/>
            <person name="Bryant D."/>
            <person name="Woyke T.J."/>
        </authorList>
    </citation>
    <scope>NUCLEOTIDE SEQUENCE [LARGE SCALE GENOMIC DNA]</scope>
    <source>
        <strain evidence="3 4">5811</strain>
    </source>
</reference>
<dbReference type="STRING" id="768671.ThimaDRAFT_0629"/>
<dbReference type="PANTHER" id="PTHR30441">
    <property type="entry name" value="DUF748 DOMAIN-CONTAINING PROTEIN"/>
    <property type="match status" value="1"/>
</dbReference>
<dbReference type="InterPro" id="IPR007844">
    <property type="entry name" value="AsmA"/>
</dbReference>
<evidence type="ECO:0000256" key="1">
    <source>
        <dbReference type="SAM" id="MobiDB-lite"/>
    </source>
</evidence>
<feature type="domain" description="AsmA" evidence="2">
    <location>
        <begin position="3"/>
        <end position="125"/>
    </location>
</feature>
<evidence type="ECO:0000313" key="3">
    <source>
        <dbReference type="EMBL" id="EGV19953.1"/>
    </source>
</evidence>
<sequence>MLLLSAGAIAYLPFYLQAHQADLEAAAGRALGRSVATDGVTLGWLVQPRPALSIVLKGLRVSNPDGAADWALGPHLLESERVDVTLDLRALLQRQIRIDQLVIRGARLMLQTTSDGRANWQLEAAKGKDAGDISLLVPTVQVIDSEIAFAAAKGLVRRADVTRLQLVGLGAEPLVLEAELLINETPLTLSASAGATDAPTGAQDAARWPFQVQARSADTRVELNGSAPAPFDSTGLDARLQVQGPTASPLGQIVGIRGLPAGPFRLDTGLTWDGRTLQANAINGSSEADVLPAPLSISDGEISVSTDGPWSVRIAGTLGDRLGTLHLTPVATSEADARTSNARTSDARTTGAVAIEATLADGRFDGELRPASGAARALLSGTLDVGTLNLEEIAQGKAARRDAQVISGSAVTKTNSATGPTWTDRPLPFAALTRLDADLDLAAETLTWQRMTMRGLKARAKLRDGRLQLDGVRLALPGLTLTGQGVVEAGRRSPALTLKLNTDRIDVPQALSMLPRGPALGGDIVGLSLDATAGGETPAALIRALSGTLKARSVRLLPPAERGRKATPIELTGPNLRVAAGKAVSLETGLAVVGQTLDLTLTGGTLADLLPAGRSWPLIDVAAQTRIDRHRVAIRGHLGPLAAIRAGRDLRLDLTLADDTGLTGALTGELARLDGLAGNQLQARFAAKSLAALHPGLPAQPFSATARVRGQTGQLELLDLKAGSAGSDIAGEVRIGLGARARIDADLNAEVLDLTPFLVSKQSGADGGGAPRAGRDGRGEQPLPLDGLKAFDGSIKLHAAQVQLDDFDMNDGALEASLDAGHLVLSADAAQGGLSVDLELRPRQTDWRLDLHHKGKVDLGRLIKAKNQQALSNVPVAVEIRLSGVGASMPALLRSADGRVELILGAGQLDRKVSRLPFGGVVFSLLDTLNPVDLADVDIRRDLFSLRCAVLQFDVADGIATSTRGLAVQTDTLNVLGGGAIKLETGEIALRFKTVKRTGIGLSLLGLADRFIVVTGTLKAPRATIDRRDLIVEGAAAWATSGLSLVADQIIGRLTAFGSPCETVLRRQ</sequence>
<evidence type="ECO:0000259" key="2">
    <source>
        <dbReference type="Pfam" id="PF05170"/>
    </source>
</evidence>
<dbReference type="GO" id="GO:0090313">
    <property type="term" value="P:regulation of protein targeting to membrane"/>
    <property type="evidence" value="ECO:0007669"/>
    <property type="project" value="TreeGrafter"/>
</dbReference>
<name>F9U6S7_9GAMM</name>
<dbReference type="AlphaFoldDB" id="F9U6S7"/>
<dbReference type="eggNOG" id="COG2982">
    <property type="taxonomic scope" value="Bacteria"/>
</dbReference>
<feature type="region of interest" description="Disordered" evidence="1">
    <location>
        <begin position="763"/>
        <end position="783"/>
    </location>
</feature>
<dbReference type="GO" id="GO:0005886">
    <property type="term" value="C:plasma membrane"/>
    <property type="evidence" value="ECO:0007669"/>
    <property type="project" value="TreeGrafter"/>
</dbReference>
<gene>
    <name evidence="3" type="ORF">ThimaDRAFT_0629</name>
</gene>
<protein>
    <submittedName>
        <fullName evidence="3">AsmA family protein</fullName>
    </submittedName>
</protein>